<name>A0A562I472_MICOL</name>
<dbReference type="EMBL" id="VLKE01000001">
    <property type="protein sequence ID" value="TWH65831.1"/>
    <property type="molecule type" value="Genomic_DNA"/>
</dbReference>
<gene>
    <name evidence="2" type="ORF">JD77_00770</name>
</gene>
<evidence type="ECO:0000313" key="3">
    <source>
        <dbReference type="Proteomes" id="UP000319825"/>
    </source>
</evidence>
<reference evidence="2 3" key="1">
    <citation type="submission" date="2019-07" db="EMBL/GenBank/DDBJ databases">
        <title>R&amp;d 2014.</title>
        <authorList>
            <person name="Klenk H.-P."/>
        </authorList>
    </citation>
    <scope>NUCLEOTIDE SEQUENCE [LARGE SCALE GENOMIC DNA]</scope>
    <source>
        <strain evidence="2 3">DSM 43868</strain>
    </source>
</reference>
<evidence type="ECO:0008006" key="4">
    <source>
        <dbReference type="Google" id="ProtNLM"/>
    </source>
</evidence>
<organism evidence="2 3">
    <name type="scientific">Micromonospora olivasterospora</name>
    <dbReference type="NCBI Taxonomy" id="1880"/>
    <lineage>
        <taxon>Bacteria</taxon>
        <taxon>Bacillati</taxon>
        <taxon>Actinomycetota</taxon>
        <taxon>Actinomycetes</taxon>
        <taxon>Micromonosporales</taxon>
        <taxon>Micromonosporaceae</taxon>
        <taxon>Micromonospora</taxon>
    </lineage>
</organism>
<comment type="caution">
    <text evidence="2">The sequence shown here is derived from an EMBL/GenBank/DDBJ whole genome shotgun (WGS) entry which is preliminary data.</text>
</comment>
<feature type="chain" id="PRO_5022038645" description="Secreted protein" evidence="1">
    <location>
        <begin position="33"/>
        <end position="116"/>
    </location>
</feature>
<protein>
    <recommendedName>
        <fullName evidence="4">Secreted protein</fullName>
    </recommendedName>
</protein>
<accession>A0A562I472</accession>
<dbReference type="Proteomes" id="UP000319825">
    <property type="component" value="Unassembled WGS sequence"/>
</dbReference>
<feature type="signal peptide" evidence="1">
    <location>
        <begin position="1"/>
        <end position="32"/>
    </location>
</feature>
<dbReference type="RefSeq" id="WP_145773063.1">
    <property type="nucleotide sequence ID" value="NZ_BAAATQ010000228.1"/>
</dbReference>
<sequence>MKKRIAKMVRGAVAALVLGVPMAAVPAVPAQAAACYDGSVWNNQLTGGSSNSFTPSSTGYYTTSSRCADINFVVVSTPGDTNWTALTRVCFLSTGSCNTWKSVGVHRAWRPRDPSP</sequence>
<keyword evidence="1" id="KW-0732">Signal</keyword>
<dbReference type="OrthoDB" id="4315969at2"/>
<proteinExistence type="predicted"/>
<dbReference type="AlphaFoldDB" id="A0A562I472"/>
<keyword evidence="3" id="KW-1185">Reference proteome</keyword>
<evidence type="ECO:0000256" key="1">
    <source>
        <dbReference type="SAM" id="SignalP"/>
    </source>
</evidence>
<evidence type="ECO:0000313" key="2">
    <source>
        <dbReference type="EMBL" id="TWH65831.1"/>
    </source>
</evidence>